<dbReference type="Gene3D" id="3.40.50.300">
    <property type="entry name" value="P-loop containing nucleotide triphosphate hydrolases"/>
    <property type="match status" value="2"/>
</dbReference>
<dbReference type="PANTHER" id="PTHR43581:SF4">
    <property type="entry name" value="ATP_GTP PHOSPHATASE"/>
    <property type="match status" value="1"/>
</dbReference>
<evidence type="ECO:0000259" key="1">
    <source>
        <dbReference type="SMART" id="SM00382"/>
    </source>
</evidence>
<keyword evidence="2" id="KW-0547">Nucleotide-binding</keyword>
<dbReference type="GO" id="GO:0005524">
    <property type="term" value="F:ATP binding"/>
    <property type="evidence" value="ECO:0007669"/>
    <property type="project" value="UniProtKB-KW"/>
</dbReference>
<dbReference type="SUPFAM" id="SSF52540">
    <property type="entry name" value="P-loop containing nucleoside triphosphate hydrolases"/>
    <property type="match status" value="1"/>
</dbReference>
<dbReference type="InterPro" id="IPR003593">
    <property type="entry name" value="AAA+_ATPase"/>
</dbReference>
<dbReference type="EMBL" id="JAUYVI010000007">
    <property type="protein sequence ID" value="MDQ7250652.1"/>
    <property type="molecule type" value="Genomic_DNA"/>
</dbReference>
<evidence type="ECO:0000313" key="3">
    <source>
        <dbReference type="Proteomes" id="UP001230156"/>
    </source>
</evidence>
<keyword evidence="3" id="KW-1185">Reference proteome</keyword>
<evidence type="ECO:0000313" key="2">
    <source>
        <dbReference type="EMBL" id="MDQ7250652.1"/>
    </source>
</evidence>
<proteinExistence type="predicted"/>
<dbReference type="CDD" id="cd00267">
    <property type="entry name" value="ABC_ATPase"/>
    <property type="match status" value="1"/>
</dbReference>
<feature type="domain" description="AAA+ ATPase" evidence="1">
    <location>
        <begin position="30"/>
        <end position="307"/>
    </location>
</feature>
<dbReference type="InterPro" id="IPR003959">
    <property type="entry name" value="ATPase_AAA_core"/>
</dbReference>
<organism evidence="2 3">
    <name type="scientific">Dongia sedimenti</name>
    <dbReference type="NCBI Taxonomy" id="3064282"/>
    <lineage>
        <taxon>Bacteria</taxon>
        <taxon>Pseudomonadati</taxon>
        <taxon>Pseudomonadota</taxon>
        <taxon>Alphaproteobacteria</taxon>
        <taxon>Rhodospirillales</taxon>
        <taxon>Dongiaceae</taxon>
        <taxon>Dongia</taxon>
    </lineage>
</organism>
<accession>A0ABU0YSH1</accession>
<dbReference type="Pfam" id="PF13304">
    <property type="entry name" value="AAA_21"/>
    <property type="match status" value="1"/>
</dbReference>
<gene>
    <name evidence="2" type="ORF">Q8A70_23385</name>
</gene>
<dbReference type="RefSeq" id="WP_379960209.1">
    <property type="nucleotide sequence ID" value="NZ_JAUYVI010000007.1"/>
</dbReference>
<sequence>MAEANSSTVRPTVTFESIAFSDGSKIDLDPEDVVVFVGPNNAGKSAALRELEMIITPDLETRVIKQAPLRKDGSVDELRTFLRKHSSIKEEMGENPQYRGYRFSVHDKSLEKIWKRDLRELRALFCHRISTEQRIGGSDPVQAISVLDQSPGQPIHLLYTDDEIERRLSTYFERAFGVELIVFRGGGANWPLLIGERPARTDDHHIYSSAYNATLRAQTLPLQAQGDGMRSFATVILSLLSARTESILLLDEPEAFLHPPQARLLGEFLAKERPKQAQLFIATHSPDVLQGLLSSATDHLRVIRIQRDGNVNRVRELDKQKAREISIDPLMRYSNVLSGVFHQRAIICESDGDCAFYSTLLDSPAIHGARQPDTIFLHANGKHRVAALARTLRGLDVDVDVIVDIDILNDLTVMESLATSLELDWSSIQSDAEEVKKAIESHKPWLTAGEVSKGIVEVLKVVPEAGEFPKATRAKIDAIFRKASPWDAVKSAGEAAIPAGQPTMRWKRLKQQCSEAGFWIVPVGEVEGFCRSIGGHGPRWVQQVLEYKNVLSDPELEAARSFVRAVWERL</sequence>
<name>A0ABU0YSH1_9PROT</name>
<dbReference type="InterPro" id="IPR051396">
    <property type="entry name" value="Bact_Antivir_Def_Nuclease"/>
</dbReference>
<dbReference type="PANTHER" id="PTHR43581">
    <property type="entry name" value="ATP/GTP PHOSPHATASE"/>
    <property type="match status" value="1"/>
</dbReference>
<keyword evidence="2" id="KW-0067">ATP-binding</keyword>
<comment type="caution">
    <text evidence="2">The sequence shown here is derived from an EMBL/GenBank/DDBJ whole genome shotgun (WGS) entry which is preliminary data.</text>
</comment>
<reference evidence="3" key="1">
    <citation type="submission" date="2023-08" db="EMBL/GenBank/DDBJ databases">
        <title>Rhodospirillaceae gen. nov., a novel taxon isolated from the Yangtze River Yuezi River estuary sludge.</title>
        <authorList>
            <person name="Ruan L."/>
        </authorList>
    </citation>
    <scope>NUCLEOTIDE SEQUENCE [LARGE SCALE GENOMIC DNA]</scope>
    <source>
        <strain evidence="3">R-7</strain>
    </source>
</reference>
<dbReference type="SMART" id="SM00382">
    <property type="entry name" value="AAA"/>
    <property type="match status" value="1"/>
</dbReference>
<dbReference type="InterPro" id="IPR027417">
    <property type="entry name" value="P-loop_NTPase"/>
</dbReference>
<protein>
    <submittedName>
        <fullName evidence="2">ATP-binding protein</fullName>
    </submittedName>
</protein>
<dbReference type="Proteomes" id="UP001230156">
    <property type="component" value="Unassembled WGS sequence"/>
</dbReference>